<evidence type="ECO:0000313" key="1">
    <source>
        <dbReference type="EMBL" id="CCM44188.1"/>
    </source>
</evidence>
<name>K8DW00_STAXY</name>
<sequence>MKLTDDLKDLLNGKQLAQKQHIAMVLQSITSEGYPHSAMVSVGEVIALDSEHLRIALWPQTQTSISLAEKRKSNLIIIYNNMVSYLELDITLLPSLDNEVYERTRFEATIKSIRQDIAKYADITSGITVEMHEPEQVLNRWNIILQELLK</sequence>
<accession>K8DW00</accession>
<dbReference type="AlphaFoldDB" id="K8DW00"/>
<proteinExistence type="predicted"/>
<evidence type="ECO:0008006" key="2">
    <source>
        <dbReference type="Google" id="ProtNLM"/>
    </source>
</evidence>
<organism evidence="1">
    <name type="scientific">Staphylococcus xylosus</name>
    <dbReference type="NCBI Taxonomy" id="1288"/>
    <lineage>
        <taxon>Bacteria</taxon>
        <taxon>Bacillati</taxon>
        <taxon>Bacillota</taxon>
        <taxon>Bacilli</taxon>
        <taxon>Bacillales</taxon>
        <taxon>Staphylococcaceae</taxon>
        <taxon>Staphylococcus</taxon>
    </lineage>
</organism>
<protein>
    <recommendedName>
        <fullName evidence="2">Pyridoxamine 5'-phosphate oxidase family protein</fullName>
    </recommendedName>
</protein>
<reference evidence="1" key="2">
    <citation type="submission" date="2012-11" db="EMBL/GenBank/DDBJ databases">
        <title>A Staphyloccocus xylosus isolate with a new mecC allotype provides insights into the evolutionary origins of the type XI SCCmec.</title>
        <authorList>
            <person name="Harrison E.M."/>
            <person name="Paterson G.K."/>
            <person name="Holden M.T.G."/>
            <person name="Morgan F.E.J."/>
            <person name="Rhod Larsen A."/>
            <person name="Leroy S."/>
            <person name="Zadoks R."/>
            <person name="Peacock S.J."/>
            <person name="Parkhill J."/>
            <person name="Holmes M.A."/>
        </authorList>
    </citation>
    <scope>NUCLEOTIDE SEQUENCE</scope>
    <source>
        <strain evidence="1">S04010</strain>
    </source>
</reference>
<reference evidence="1" key="1">
    <citation type="submission" date="2012-09" db="EMBL/GenBank/DDBJ databases">
        <authorList>
            <person name="Salehi R."/>
            <person name="Fisher C.A."/>
            <person name="Bignell P.A."/>
            <person name="Old J.M."/>
        </authorList>
    </citation>
    <scope>NUCLEOTIDE SEQUENCE</scope>
    <source>
        <strain evidence="1">S04010</strain>
    </source>
</reference>
<dbReference type="EMBL" id="HE993885">
    <property type="protein sequence ID" value="CCM44188.1"/>
    <property type="molecule type" value="Genomic_DNA"/>
</dbReference>
<dbReference type="RefSeq" id="WP_340082483.1">
    <property type="nucleotide sequence ID" value="NZ_JBBLSK010000001.1"/>
</dbReference>
<dbReference type="Gene3D" id="2.30.110.10">
    <property type="entry name" value="Electron Transport, Fmn-binding Protein, Chain A"/>
    <property type="match status" value="1"/>
</dbReference>
<dbReference type="InterPro" id="IPR012349">
    <property type="entry name" value="Split_barrel_FMN-bd"/>
</dbReference>